<dbReference type="AlphaFoldDB" id="A0A9N7U3S7"/>
<evidence type="ECO:0000313" key="3">
    <source>
        <dbReference type="Proteomes" id="UP001153269"/>
    </source>
</evidence>
<feature type="region of interest" description="Disordered" evidence="1">
    <location>
        <begin position="1"/>
        <end position="27"/>
    </location>
</feature>
<evidence type="ECO:0000256" key="1">
    <source>
        <dbReference type="SAM" id="MobiDB-lite"/>
    </source>
</evidence>
<reference evidence="2" key="1">
    <citation type="submission" date="2020-03" db="EMBL/GenBank/DDBJ databases">
        <authorList>
            <person name="Weist P."/>
        </authorList>
    </citation>
    <scope>NUCLEOTIDE SEQUENCE</scope>
</reference>
<gene>
    <name evidence="2" type="ORF">PLEPLA_LOCUS11861</name>
</gene>
<evidence type="ECO:0000313" key="2">
    <source>
        <dbReference type="EMBL" id="CAB1423940.1"/>
    </source>
</evidence>
<name>A0A9N7U3S7_PLEPL</name>
<proteinExistence type="predicted"/>
<keyword evidence="3" id="KW-1185">Reference proteome</keyword>
<dbReference type="EMBL" id="CADEAL010000693">
    <property type="protein sequence ID" value="CAB1423940.1"/>
    <property type="molecule type" value="Genomic_DNA"/>
</dbReference>
<sequence>MGKNMTSSVERDKEHEEKDPPSAATSIVVHPHYQMPTQYRIHLIITISQHDTGSTITILISDSRSTIIIHDVAAAEALDPQTIRQRDSGEEVKDFRDDKQRRVHTGDTVKRL</sequence>
<accession>A0A9N7U3S7</accession>
<dbReference type="Proteomes" id="UP001153269">
    <property type="component" value="Unassembled WGS sequence"/>
</dbReference>
<organism evidence="2 3">
    <name type="scientific">Pleuronectes platessa</name>
    <name type="common">European plaice</name>
    <dbReference type="NCBI Taxonomy" id="8262"/>
    <lineage>
        <taxon>Eukaryota</taxon>
        <taxon>Metazoa</taxon>
        <taxon>Chordata</taxon>
        <taxon>Craniata</taxon>
        <taxon>Vertebrata</taxon>
        <taxon>Euteleostomi</taxon>
        <taxon>Actinopterygii</taxon>
        <taxon>Neopterygii</taxon>
        <taxon>Teleostei</taxon>
        <taxon>Neoteleostei</taxon>
        <taxon>Acanthomorphata</taxon>
        <taxon>Carangaria</taxon>
        <taxon>Pleuronectiformes</taxon>
        <taxon>Pleuronectoidei</taxon>
        <taxon>Pleuronectidae</taxon>
        <taxon>Pleuronectes</taxon>
    </lineage>
</organism>
<comment type="caution">
    <text evidence="2">The sequence shown here is derived from an EMBL/GenBank/DDBJ whole genome shotgun (WGS) entry which is preliminary data.</text>
</comment>
<protein>
    <submittedName>
        <fullName evidence="2">Uncharacterized protein</fullName>
    </submittedName>
</protein>
<feature type="region of interest" description="Disordered" evidence="1">
    <location>
        <begin position="84"/>
        <end position="112"/>
    </location>
</feature>
<feature type="compositionally biased region" description="Basic and acidic residues" evidence="1">
    <location>
        <begin position="9"/>
        <end position="20"/>
    </location>
</feature>